<proteinExistence type="predicted"/>
<sequence length="270" mass="30348">MDEIYTLHRGTRPLLVSVPHAGQHIPAELLARMHPHAATVEDTDWHLDKLYDFVRDLGASLIVPRHSRYVIDLNRPPDNTPMYPGANNTELCPTRFFTGEPLYLEGQAPDAAEVQQRRGTYWQPYHDALAGELTRLKAEHGHAVLFDGHSIRSQLPWLFEGRLPDLNLGTANGASCAPSMRDALGQLLAAQQDFTQVVDGRFKGGYITRHYGQPARGWHAVQLEMCWCCYMDEQPPFSWSPERAAGAMPLLRQMMDTLLAWQPQAEAGQA</sequence>
<dbReference type="SUPFAM" id="SSF53187">
    <property type="entry name" value="Zn-dependent exopeptidases"/>
    <property type="match status" value="1"/>
</dbReference>
<dbReference type="EMBL" id="BAAAEW010000014">
    <property type="protein sequence ID" value="GAA0752184.1"/>
    <property type="molecule type" value="Genomic_DNA"/>
</dbReference>
<evidence type="ECO:0000313" key="2">
    <source>
        <dbReference type="Proteomes" id="UP001500279"/>
    </source>
</evidence>
<dbReference type="Proteomes" id="UP001500279">
    <property type="component" value="Unassembled WGS sequence"/>
</dbReference>
<gene>
    <name evidence="1" type="primary">hutG</name>
    <name evidence="1" type="ORF">GCM10009107_25760</name>
</gene>
<comment type="caution">
    <text evidence="1">The sequence shown here is derived from an EMBL/GenBank/DDBJ whole genome shotgun (WGS) entry which is preliminary data.</text>
</comment>
<dbReference type="InterPro" id="IPR007709">
    <property type="entry name" value="N-FG_amidohydro"/>
</dbReference>
<name>A0ABN1K1K8_9BURK</name>
<evidence type="ECO:0000313" key="1">
    <source>
        <dbReference type="EMBL" id="GAA0752184.1"/>
    </source>
</evidence>
<accession>A0ABN1K1K8</accession>
<protein>
    <submittedName>
        <fullName evidence="1">N-formylglutamate deformylase</fullName>
    </submittedName>
</protein>
<reference evidence="1 2" key="1">
    <citation type="journal article" date="2019" name="Int. J. Syst. Evol. Microbiol.">
        <title>The Global Catalogue of Microorganisms (GCM) 10K type strain sequencing project: providing services to taxonomists for standard genome sequencing and annotation.</title>
        <authorList>
            <consortium name="The Broad Institute Genomics Platform"/>
            <consortium name="The Broad Institute Genome Sequencing Center for Infectious Disease"/>
            <person name="Wu L."/>
            <person name="Ma J."/>
        </authorList>
    </citation>
    <scope>NUCLEOTIDE SEQUENCE [LARGE SCALE GENOMIC DNA]</scope>
    <source>
        <strain evidence="1 2">JCM 15503</strain>
    </source>
</reference>
<dbReference type="NCBIfam" id="TIGR02017">
    <property type="entry name" value="hutG_amidohyd"/>
    <property type="match status" value="1"/>
</dbReference>
<dbReference type="InterPro" id="IPR010247">
    <property type="entry name" value="HutG_amidohyd"/>
</dbReference>
<dbReference type="Gene3D" id="3.40.630.40">
    <property type="entry name" value="Zn-dependent exopeptidases"/>
    <property type="match status" value="1"/>
</dbReference>
<keyword evidence="2" id="KW-1185">Reference proteome</keyword>
<organism evidence="1 2">
    <name type="scientific">Ideonella azotifigens</name>
    <dbReference type="NCBI Taxonomy" id="513160"/>
    <lineage>
        <taxon>Bacteria</taxon>
        <taxon>Pseudomonadati</taxon>
        <taxon>Pseudomonadota</taxon>
        <taxon>Betaproteobacteria</taxon>
        <taxon>Burkholderiales</taxon>
        <taxon>Sphaerotilaceae</taxon>
        <taxon>Ideonella</taxon>
    </lineage>
</organism>
<dbReference type="RefSeq" id="WP_141291831.1">
    <property type="nucleotide sequence ID" value="NZ_BAAAEW010000014.1"/>
</dbReference>
<dbReference type="Pfam" id="PF05013">
    <property type="entry name" value="FGase"/>
    <property type="match status" value="1"/>
</dbReference>